<dbReference type="SUPFAM" id="SSF46785">
    <property type="entry name" value="Winged helix' DNA-binding domain"/>
    <property type="match status" value="1"/>
</dbReference>
<dbReference type="InterPro" id="IPR023187">
    <property type="entry name" value="Tscrpt_reg_MarR-type_CS"/>
</dbReference>
<dbReference type="PANTHER" id="PTHR33164:SF64">
    <property type="entry name" value="TRANSCRIPTIONAL REGULATOR SLYA"/>
    <property type="match status" value="1"/>
</dbReference>
<dbReference type="RefSeq" id="WP_353644317.1">
    <property type="nucleotide sequence ID" value="NZ_CP159253.1"/>
</dbReference>
<evidence type="ECO:0000256" key="2">
    <source>
        <dbReference type="ARBA" id="ARBA00023125"/>
    </source>
</evidence>
<keyword evidence="3" id="KW-0804">Transcription</keyword>
<evidence type="ECO:0000313" key="5">
    <source>
        <dbReference type="EMBL" id="XCG48145.1"/>
    </source>
</evidence>
<gene>
    <name evidence="5" type="ORF">ABVK50_23335</name>
</gene>
<evidence type="ECO:0000256" key="1">
    <source>
        <dbReference type="ARBA" id="ARBA00023015"/>
    </source>
</evidence>
<name>A0AAU8CMN6_9HYPH</name>
<keyword evidence="1" id="KW-0805">Transcription regulation</keyword>
<dbReference type="InterPro" id="IPR000835">
    <property type="entry name" value="HTH_MarR-typ"/>
</dbReference>
<dbReference type="GO" id="GO:0003700">
    <property type="term" value="F:DNA-binding transcription factor activity"/>
    <property type="evidence" value="ECO:0007669"/>
    <property type="project" value="InterPro"/>
</dbReference>
<dbReference type="InterPro" id="IPR036390">
    <property type="entry name" value="WH_DNA-bd_sf"/>
</dbReference>
<feature type="domain" description="HTH marR-type" evidence="4">
    <location>
        <begin position="7"/>
        <end position="141"/>
    </location>
</feature>
<dbReference type="GO" id="GO:0006950">
    <property type="term" value="P:response to stress"/>
    <property type="evidence" value="ECO:0007669"/>
    <property type="project" value="TreeGrafter"/>
</dbReference>
<sequence length="158" mass="16984">MDRKIDPDSFGFLVTDVARLIRSEMDRRIGEAGLGLTPSESRTLSHAARAGAVRQNALAERMGVEAMTLSASLDRLEARGLIERLADPTDRRAKLVQLTDAAGEALDRVAPLSAALRADASAGIDPNDWARLLDTLKMIRANLTTTKSESARLESSAA</sequence>
<keyword evidence="2" id="KW-0238">DNA-binding</keyword>
<dbReference type="PANTHER" id="PTHR33164">
    <property type="entry name" value="TRANSCRIPTIONAL REGULATOR, MARR FAMILY"/>
    <property type="match status" value="1"/>
</dbReference>
<dbReference type="AlphaFoldDB" id="A0AAU8CMN6"/>
<dbReference type="Gene3D" id="1.10.10.10">
    <property type="entry name" value="Winged helix-like DNA-binding domain superfamily/Winged helix DNA-binding domain"/>
    <property type="match status" value="1"/>
</dbReference>
<dbReference type="SMART" id="SM00347">
    <property type="entry name" value="HTH_MARR"/>
    <property type="match status" value="1"/>
</dbReference>
<dbReference type="EMBL" id="CP159253">
    <property type="protein sequence ID" value="XCG48145.1"/>
    <property type="molecule type" value="Genomic_DNA"/>
</dbReference>
<dbReference type="Pfam" id="PF12802">
    <property type="entry name" value="MarR_2"/>
    <property type="match status" value="1"/>
</dbReference>
<proteinExistence type="predicted"/>
<dbReference type="PROSITE" id="PS01117">
    <property type="entry name" value="HTH_MARR_1"/>
    <property type="match status" value="1"/>
</dbReference>
<evidence type="ECO:0000259" key="4">
    <source>
        <dbReference type="PROSITE" id="PS50995"/>
    </source>
</evidence>
<accession>A0AAU8CMN6</accession>
<evidence type="ECO:0000256" key="3">
    <source>
        <dbReference type="ARBA" id="ARBA00023163"/>
    </source>
</evidence>
<dbReference type="PRINTS" id="PR00598">
    <property type="entry name" value="HTHMARR"/>
</dbReference>
<organism evidence="5">
    <name type="scientific">Mesorhizobium sp. WSM2240</name>
    <dbReference type="NCBI Taxonomy" id="3228851"/>
    <lineage>
        <taxon>Bacteria</taxon>
        <taxon>Pseudomonadati</taxon>
        <taxon>Pseudomonadota</taxon>
        <taxon>Alphaproteobacteria</taxon>
        <taxon>Hyphomicrobiales</taxon>
        <taxon>Phyllobacteriaceae</taxon>
        <taxon>Mesorhizobium</taxon>
    </lineage>
</organism>
<dbReference type="InterPro" id="IPR036388">
    <property type="entry name" value="WH-like_DNA-bd_sf"/>
</dbReference>
<dbReference type="InterPro" id="IPR039422">
    <property type="entry name" value="MarR/SlyA-like"/>
</dbReference>
<reference evidence="5" key="1">
    <citation type="submission" date="2024-06" db="EMBL/GenBank/DDBJ databases">
        <title>Mesorhizobium karijinii sp. nov., a symbiont of the iconic Swainsona formosa from arid Australia.</title>
        <authorList>
            <person name="Hill Y.J."/>
            <person name="Watkin E.L.J."/>
            <person name="O'Hara G.W."/>
            <person name="Terpolilli J."/>
            <person name="Tye M.L."/>
            <person name="Kohlmeier M.G."/>
        </authorList>
    </citation>
    <scope>NUCLEOTIDE SEQUENCE</scope>
    <source>
        <strain evidence="5">WSM2240</strain>
    </source>
</reference>
<protein>
    <submittedName>
        <fullName evidence="5">MarR family transcriptional regulator</fullName>
    </submittedName>
</protein>
<dbReference type="PROSITE" id="PS50995">
    <property type="entry name" value="HTH_MARR_2"/>
    <property type="match status" value="1"/>
</dbReference>
<dbReference type="GO" id="GO:0003677">
    <property type="term" value="F:DNA binding"/>
    <property type="evidence" value="ECO:0007669"/>
    <property type="project" value="UniProtKB-KW"/>
</dbReference>